<evidence type="ECO:0000259" key="6">
    <source>
        <dbReference type="Pfam" id="PF13847"/>
    </source>
</evidence>
<dbReference type="GO" id="GO:0102559">
    <property type="term" value="F:peptide chain release factor N(5)-glutamine methyltransferase activity"/>
    <property type="evidence" value="ECO:0007669"/>
    <property type="project" value="UniProtKB-EC"/>
</dbReference>
<evidence type="ECO:0000256" key="3">
    <source>
        <dbReference type="ARBA" id="ARBA00022691"/>
    </source>
</evidence>
<dbReference type="NCBIfam" id="TIGR03534">
    <property type="entry name" value="RF_mod_PrmC"/>
    <property type="match status" value="1"/>
</dbReference>
<keyword evidence="1 4" id="KW-0489">Methyltransferase</keyword>
<sequence length="305" mass="32049">MGKKTPPLQGRGWGGAGPSDSERQTSPSPNPFPEGEELSLAAAARRLAPISPTPRLDAELLLAHALGISREALLLGPGRPVPPAFEALLRRRLAHEPVAYITGTRSFWTLDLHVTPDVLIPRPDTETLLETAIAHFTGRAPRIMLDLGTGSGALLLAGLDQWRSAWGLGLDQSAAALKVARGNAERLGFGDRAAFVRGSWADALDARVDLVLCNPPYVESGAALPPDVADHEPSAALYAGPEGLDDYRSLIPQLPRLLAPQGLAVLEIGATQAAAVRRLVEAAGLKAVTAKDLAGLDRCLAVTAP</sequence>
<dbReference type="InterPro" id="IPR040758">
    <property type="entry name" value="PrmC_N"/>
</dbReference>
<dbReference type="InterPro" id="IPR029063">
    <property type="entry name" value="SAM-dependent_MTases_sf"/>
</dbReference>
<dbReference type="CDD" id="cd02440">
    <property type="entry name" value="AdoMet_MTases"/>
    <property type="match status" value="1"/>
</dbReference>
<dbReference type="AlphaFoldDB" id="A0A6I4J3N8"/>
<feature type="binding site" evidence="4">
    <location>
        <begin position="148"/>
        <end position="152"/>
    </location>
    <ligand>
        <name>S-adenosyl-L-methionine</name>
        <dbReference type="ChEBI" id="CHEBI:59789"/>
    </ligand>
</feature>
<dbReference type="InterPro" id="IPR004556">
    <property type="entry name" value="HemK-like"/>
</dbReference>
<dbReference type="PANTHER" id="PTHR18895:SF74">
    <property type="entry name" value="MTRF1L RELEASE FACTOR GLUTAMINE METHYLTRANSFERASE"/>
    <property type="match status" value="1"/>
</dbReference>
<evidence type="ECO:0000256" key="1">
    <source>
        <dbReference type="ARBA" id="ARBA00022603"/>
    </source>
</evidence>
<feature type="domain" description="Release factor glutamine methyltransferase N-terminal" evidence="7">
    <location>
        <begin position="40"/>
        <end position="103"/>
    </location>
</feature>
<dbReference type="GO" id="GO:0032259">
    <property type="term" value="P:methylation"/>
    <property type="evidence" value="ECO:0007669"/>
    <property type="project" value="UniProtKB-KW"/>
</dbReference>
<dbReference type="GO" id="GO:0003676">
    <property type="term" value="F:nucleic acid binding"/>
    <property type="evidence" value="ECO:0007669"/>
    <property type="project" value="InterPro"/>
</dbReference>
<organism evidence="8 9">
    <name type="scientific">Sphingomonas horti</name>
    <dbReference type="NCBI Taxonomy" id="2682842"/>
    <lineage>
        <taxon>Bacteria</taxon>
        <taxon>Pseudomonadati</taxon>
        <taxon>Pseudomonadota</taxon>
        <taxon>Alphaproteobacteria</taxon>
        <taxon>Sphingomonadales</taxon>
        <taxon>Sphingomonadaceae</taxon>
        <taxon>Sphingomonas</taxon>
    </lineage>
</organism>
<gene>
    <name evidence="4 8" type="primary">prmC</name>
    <name evidence="8" type="ORF">GON01_13460</name>
</gene>
<dbReference type="Proteomes" id="UP000441389">
    <property type="component" value="Unassembled WGS sequence"/>
</dbReference>
<keyword evidence="3 4" id="KW-0949">S-adenosyl-L-methionine</keyword>
<dbReference type="PANTHER" id="PTHR18895">
    <property type="entry name" value="HEMK METHYLTRANSFERASE"/>
    <property type="match status" value="1"/>
</dbReference>
<evidence type="ECO:0000256" key="4">
    <source>
        <dbReference type="HAMAP-Rule" id="MF_02126"/>
    </source>
</evidence>
<feature type="binding site" evidence="4">
    <location>
        <position position="200"/>
    </location>
    <ligand>
        <name>S-adenosyl-L-methionine</name>
        <dbReference type="ChEBI" id="CHEBI:59789"/>
    </ligand>
</feature>
<comment type="similarity">
    <text evidence="4">Belongs to the protein N5-glutamine methyltransferase family. PrmC subfamily.</text>
</comment>
<feature type="binding site" evidence="4">
    <location>
        <position position="214"/>
    </location>
    <ligand>
        <name>S-adenosyl-L-methionine</name>
        <dbReference type="ChEBI" id="CHEBI:59789"/>
    </ligand>
</feature>
<dbReference type="Gene3D" id="1.10.8.10">
    <property type="entry name" value="DNA helicase RuvA subunit, C-terminal domain"/>
    <property type="match status" value="1"/>
</dbReference>
<feature type="binding site" evidence="4">
    <location>
        <position position="171"/>
    </location>
    <ligand>
        <name>S-adenosyl-L-methionine</name>
        <dbReference type="ChEBI" id="CHEBI:59789"/>
    </ligand>
</feature>
<dbReference type="EMBL" id="WQMS01000016">
    <property type="protein sequence ID" value="MVO78937.1"/>
    <property type="molecule type" value="Genomic_DNA"/>
</dbReference>
<dbReference type="EC" id="2.1.1.297" evidence="4"/>
<dbReference type="InterPro" id="IPR002052">
    <property type="entry name" value="DNA_methylase_N6_adenine_CS"/>
</dbReference>
<reference evidence="8 9" key="1">
    <citation type="submission" date="2019-12" db="EMBL/GenBank/DDBJ databases">
        <authorList>
            <person name="Huq M.A."/>
        </authorList>
    </citation>
    <scope>NUCLEOTIDE SEQUENCE [LARGE SCALE GENOMIC DNA]</scope>
    <source>
        <strain evidence="8 9">MAH-20</strain>
    </source>
</reference>
<evidence type="ECO:0000259" key="7">
    <source>
        <dbReference type="Pfam" id="PF17827"/>
    </source>
</evidence>
<comment type="caution">
    <text evidence="8">The sequence shown here is derived from an EMBL/GenBank/DDBJ whole genome shotgun (WGS) entry which is preliminary data.</text>
</comment>
<dbReference type="SUPFAM" id="SSF53335">
    <property type="entry name" value="S-adenosyl-L-methionine-dependent methyltransferases"/>
    <property type="match status" value="1"/>
</dbReference>
<proteinExistence type="inferred from homology"/>
<accession>A0A6I4J3N8</accession>
<dbReference type="PROSITE" id="PS00092">
    <property type="entry name" value="N6_MTASE"/>
    <property type="match status" value="1"/>
</dbReference>
<feature type="region of interest" description="Disordered" evidence="5">
    <location>
        <begin position="1"/>
        <end position="35"/>
    </location>
</feature>
<dbReference type="HAMAP" id="MF_02126">
    <property type="entry name" value="RF_methyltr_PrmC"/>
    <property type="match status" value="1"/>
</dbReference>
<dbReference type="Pfam" id="PF17827">
    <property type="entry name" value="PrmC_N"/>
    <property type="match status" value="1"/>
</dbReference>
<dbReference type="InterPro" id="IPR050320">
    <property type="entry name" value="N5-glutamine_MTase"/>
</dbReference>
<comment type="function">
    <text evidence="4">Methylates the class 1 translation termination release factors RF1/PrfA and RF2/PrfB on the glutamine residue of the universally conserved GGQ motif.</text>
</comment>
<keyword evidence="2 4" id="KW-0808">Transferase</keyword>
<dbReference type="InterPro" id="IPR019874">
    <property type="entry name" value="RF_methyltr_PrmC"/>
</dbReference>
<evidence type="ECO:0000256" key="2">
    <source>
        <dbReference type="ARBA" id="ARBA00022679"/>
    </source>
</evidence>
<feature type="binding site" evidence="4">
    <location>
        <begin position="214"/>
        <end position="217"/>
    </location>
    <ligand>
        <name>substrate</name>
    </ligand>
</feature>
<name>A0A6I4J3N8_9SPHN</name>
<evidence type="ECO:0000313" key="8">
    <source>
        <dbReference type="EMBL" id="MVO78937.1"/>
    </source>
</evidence>
<comment type="catalytic activity">
    <reaction evidence="4">
        <text>L-glutaminyl-[peptide chain release factor] + S-adenosyl-L-methionine = N(5)-methyl-L-glutaminyl-[peptide chain release factor] + S-adenosyl-L-homocysteine + H(+)</text>
        <dbReference type="Rhea" id="RHEA:42896"/>
        <dbReference type="Rhea" id="RHEA-COMP:10271"/>
        <dbReference type="Rhea" id="RHEA-COMP:10272"/>
        <dbReference type="ChEBI" id="CHEBI:15378"/>
        <dbReference type="ChEBI" id="CHEBI:30011"/>
        <dbReference type="ChEBI" id="CHEBI:57856"/>
        <dbReference type="ChEBI" id="CHEBI:59789"/>
        <dbReference type="ChEBI" id="CHEBI:61891"/>
        <dbReference type="EC" id="2.1.1.297"/>
    </reaction>
</comment>
<dbReference type="NCBIfam" id="TIGR00536">
    <property type="entry name" value="hemK_fam"/>
    <property type="match status" value="1"/>
</dbReference>
<protein>
    <recommendedName>
        <fullName evidence="4">Release factor glutamine methyltransferase</fullName>
        <shortName evidence="4">RF MTase</shortName>
        <ecNumber evidence="4">2.1.1.297</ecNumber>
    </recommendedName>
    <alternativeName>
        <fullName evidence="4">N5-glutamine methyltransferase PrmC</fullName>
    </alternativeName>
    <alternativeName>
        <fullName evidence="4">Protein-(glutamine-N5) MTase PrmC</fullName>
    </alternativeName>
    <alternativeName>
        <fullName evidence="4">Protein-glutamine N-methyltransferase PrmC</fullName>
    </alternativeName>
</protein>
<dbReference type="Pfam" id="PF13847">
    <property type="entry name" value="Methyltransf_31"/>
    <property type="match status" value="1"/>
</dbReference>
<dbReference type="Gene3D" id="3.40.50.150">
    <property type="entry name" value="Vaccinia Virus protein VP39"/>
    <property type="match status" value="1"/>
</dbReference>
<dbReference type="InterPro" id="IPR025714">
    <property type="entry name" value="Methyltranfer_dom"/>
</dbReference>
<keyword evidence="9" id="KW-1185">Reference proteome</keyword>
<evidence type="ECO:0000313" key="9">
    <source>
        <dbReference type="Proteomes" id="UP000441389"/>
    </source>
</evidence>
<evidence type="ECO:0000256" key="5">
    <source>
        <dbReference type="SAM" id="MobiDB-lite"/>
    </source>
</evidence>
<feature type="domain" description="Methyltransferase" evidence="6">
    <location>
        <begin position="144"/>
        <end position="266"/>
    </location>
</feature>